<gene>
    <name evidence="1" type="ORF">HELGO_WM27720</name>
</gene>
<organism evidence="1">
    <name type="scientific">uncultured Aureispira sp</name>
    <dbReference type="NCBI Taxonomy" id="1331704"/>
    <lineage>
        <taxon>Bacteria</taxon>
        <taxon>Pseudomonadati</taxon>
        <taxon>Bacteroidota</taxon>
        <taxon>Saprospiria</taxon>
        <taxon>Saprospirales</taxon>
        <taxon>Saprospiraceae</taxon>
        <taxon>Aureispira</taxon>
        <taxon>environmental samples</taxon>
    </lineage>
</organism>
<proteinExistence type="predicted"/>
<accession>A0A6S6S2B0</accession>
<evidence type="ECO:0000313" key="1">
    <source>
        <dbReference type="EMBL" id="CAA6798434.1"/>
    </source>
</evidence>
<dbReference type="EMBL" id="CACVAQ010000003">
    <property type="protein sequence ID" value="CAA6798434.1"/>
    <property type="molecule type" value="Genomic_DNA"/>
</dbReference>
<reference evidence="1" key="1">
    <citation type="submission" date="2020-01" db="EMBL/GenBank/DDBJ databases">
        <authorList>
            <person name="Meier V. D."/>
            <person name="Meier V D."/>
        </authorList>
    </citation>
    <scope>NUCLEOTIDE SEQUENCE</scope>
    <source>
        <strain evidence="1">HLG_WM_MAG_10</strain>
    </source>
</reference>
<protein>
    <submittedName>
        <fullName evidence="1">Uncharacterized protein</fullName>
    </submittedName>
</protein>
<sequence>MEHKQQYKALLATNDAANNLLVLNLLQSQENWSKKEALIWIFQELIPNFNDLKQERLFYFGQTGLSYIFHHAILNDPASISKPTSSNTENLYKAVLICRVQSQKQSKILHKIDYIEEGSNLLSKYKQYLLEHLESIICNFIAEIDL</sequence>
<name>A0A6S6S2B0_9BACT</name>
<dbReference type="AlphaFoldDB" id="A0A6S6S2B0"/>